<dbReference type="SUPFAM" id="SSF49562">
    <property type="entry name" value="C2 domain (Calcium/lipid-binding domain, CaLB)"/>
    <property type="match status" value="1"/>
</dbReference>
<name>A0A6J8AIQ5_MYTCO</name>
<dbReference type="GO" id="GO:0045055">
    <property type="term" value="P:regulated exocytosis"/>
    <property type="evidence" value="ECO:0007669"/>
    <property type="project" value="TreeGrafter"/>
</dbReference>
<evidence type="ECO:0000256" key="1">
    <source>
        <dbReference type="ARBA" id="ARBA00004172"/>
    </source>
</evidence>
<protein>
    <submittedName>
        <fullName evidence="9">RAB11FIP1_2_5</fullName>
    </submittedName>
</protein>
<proteinExistence type="predicted"/>
<dbReference type="GO" id="GO:0055037">
    <property type="term" value="C:recycling endosome"/>
    <property type="evidence" value="ECO:0007669"/>
    <property type="project" value="UniProtKB-SubCell"/>
</dbReference>
<evidence type="ECO:0000256" key="6">
    <source>
        <dbReference type="SAM" id="MobiDB-lite"/>
    </source>
</evidence>
<evidence type="ECO:0000259" key="8">
    <source>
        <dbReference type="PROSITE" id="PS51511"/>
    </source>
</evidence>
<dbReference type="InterPro" id="IPR000008">
    <property type="entry name" value="C2_dom"/>
</dbReference>
<feature type="region of interest" description="Disordered" evidence="6">
    <location>
        <begin position="283"/>
        <end position="320"/>
    </location>
</feature>
<dbReference type="Gene3D" id="1.20.5.2440">
    <property type="match status" value="1"/>
</dbReference>
<dbReference type="PROSITE" id="PS50004">
    <property type="entry name" value="C2"/>
    <property type="match status" value="1"/>
</dbReference>
<feature type="domain" description="C2" evidence="7">
    <location>
        <begin position="1"/>
        <end position="106"/>
    </location>
</feature>
<keyword evidence="2" id="KW-0813">Transport</keyword>
<evidence type="ECO:0000256" key="4">
    <source>
        <dbReference type="ARBA" id="ARBA00022753"/>
    </source>
</evidence>
<dbReference type="Pfam" id="PF09457">
    <property type="entry name" value="RBD-FIP"/>
    <property type="match status" value="1"/>
</dbReference>
<dbReference type="InterPro" id="IPR037789">
    <property type="entry name" value="FIP_classI"/>
</dbReference>
<feature type="compositionally biased region" description="Basic and acidic residues" evidence="6">
    <location>
        <begin position="469"/>
        <end position="485"/>
    </location>
</feature>
<dbReference type="SMART" id="SM00239">
    <property type="entry name" value="C2"/>
    <property type="match status" value="1"/>
</dbReference>
<keyword evidence="3" id="KW-0597">Phosphoprotein</keyword>
<feature type="region of interest" description="Disordered" evidence="6">
    <location>
        <begin position="341"/>
        <end position="382"/>
    </location>
</feature>
<accession>A0A6J8AIQ5</accession>
<keyword evidence="10" id="KW-1185">Reference proteome</keyword>
<dbReference type="InterPro" id="IPR037245">
    <property type="entry name" value="FIP-RBD_C_sf"/>
</dbReference>
<keyword evidence="4" id="KW-0967">Endosome</keyword>
<dbReference type="Gene3D" id="2.60.40.150">
    <property type="entry name" value="C2 domain"/>
    <property type="match status" value="1"/>
</dbReference>
<evidence type="ECO:0000256" key="2">
    <source>
        <dbReference type="ARBA" id="ARBA00022448"/>
    </source>
</evidence>
<feature type="domain" description="FIP-RBD" evidence="8">
    <location>
        <begin position="563"/>
        <end position="625"/>
    </location>
</feature>
<evidence type="ECO:0000313" key="10">
    <source>
        <dbReference type="Proteomes" id="UP000507470"/>
    </source>
</evidence>
<dbReference type="GO" id="GO:0015031">
    <property type="term" value="P:protein transport"/>
    <property type="evidence" value="ECO:0007669"/>
    <property type="project" value="UniProtKB-KW"/>
</dbReference>
<dbReference type="PANTHER" id="PTHR15746:SF23">
    <property type="entry name" value="RAB11 INTERACTING PROTEIN, ISOFORM A"/>
    <property type="match status" value="1"/>
</dbReference>
<sequence length="629" mass="70843">MTWEPTHVQLTVLRARNLLTKSKGGSKLTDVFVAVQLGKEKFQTSTIKNALNPEWFEQCDLQLPTMNMEVQLHVMHRGMLSDDFIGYCSVPLWHYKVYERPSSQWIQLQGKPNKTPDNKYRGEIEVRVAFSVKSKQEEAASNLNKKKSSSIKGLASAMGQKVGDKFKFVRSKSLRDPHFSTPPVKDPSAFQTTSAIQEDKVYKADVQDDMAASQSNQNSPENQQGAALSKGNAASFSALDINLPIWDEPEANERLRACSMSLRRSGEMDKGPDNIRVYNQPGNRQSLPASYLGTQTLPHPKGKRYGQGRRSMDDLDSAVSSQPGYLESIFRKESEVFKTMNTGDHQSDSSESIEEPKSNKVKSAKEYTAPIQESCDSESEGSIDINFPAVKRKSDSVGECKLPSDPKLEQLEEHQSSTSHLNNLSPESGIATINSSHTSISNDNEFKETSFPETSGDPVYHNEVPSSEKLSHTDINGEDRKESVSRSKKKIAPEENFSFGLSPDKPEPTTNGNVRRRSKKERSRGMGNRRYTVQGLDYPRRQNSLEDTLDSLRPQFMREAREVSSIPNDLIAVYRHMTKDELIRIVIQHKAQLIRKDQYVKDLEGYIDSLLVRVMEATPRILQNGTRFK</sequence>
<gene>
    <name evidence="9" type="ORF">MCOR_8186</name>
</gene>
<dbReference type="SUPFAM" id="SSF144270">
    <property type="entry name" value="Eferin C-derminal domain-like"/>
    <property type="match status" value="1"/>
</dbReference>
<dbReference type="Proteomes" id="UP000507470">
    <property type="component" value="Unassembled WGS sequence"/>
</dbReference>
<feature type="compositionally biased region" description="Polar residues" evidence="6">
    <location>
        <begin position="283"/>
        <end position="297"/>
    </location>
</feature>
<dbReference type="GO" id="GO:0031267">
    <property type="term" value="F:small GTPase binding"/>
    <property type="evidence" value="ECO:0007669"/>
    <property type="project" value="InterPro"/>
</dbReference>
<dbReference type="PROSITE" id="PS51511">
    <property type="entry name" value="FIP_RBD"/>
    <property type="match status" value="1"/>
</dbReference>
<feature type="region of interest" description="Disordered" evidence="6">
    <location>
        <begin position="411"/>
        <end position="528"/>
    </location>
</feature>
<keyword evidence="5" id="KW-0653">Protein transport</keyword>
<evidence type="ECO:0000256" key="3">
    <source>
        <dbReference type="ARBA" id="ARBA00022553"/>
    </source>
</evidence>
<feature type="compositionally biased region" description="Polar residues" evidence="6">
    <location>
        <begin position="416"/>
        <end position="443"/>
    </location>
</feature>
<dbReference type="AlphaFoldDB" id="A0A6J8AIQ5"/>
<dbReference type="EMBL" id="CACVKT020001498">
    <property type="protein sequence ID" value="CAC5368715.1"/>
    <property type="molecule type" value="Genomic_DNA"/>
</dbReference>
<evidence type="ECO:0000259" key="7">
    <source>
        <dbReference type="PROSITE" id="PS50004"/>
    </source>
</evidence>
<dbReference type="PANTHER" id="PTHR15746">
    <property type="entry name" value="RAB11-RELATED"/>
    <property type="match status" value="1"/>
</dbReference>
<evidence type="ECO:0000256" key="5">
    <source>
        <dbReference type="ARBA" id="ARBA00022927"/>
    </source>
</evidence>
<organism evidence="9 10">
    <name type="scientific">Mytilus coruscus</name>
    <name type="common">Sea mussel</name>
    <dbReference type="NCBI Taxonomy" id="42192"/>
    <lineage>
        <taxon>Eukaryota</taxon>
        <taxon>Metazoa</taxon>
        <taxon>Spiralia</taxon>
        <taxon>Lophotrochozoa</taxon>
        <taxon>Mollusca</taxon>
        <taxon>Bivalvia</taxon>
        <taxon>Autobranchia</taxon>
        <taxon>Pteriomorphia</taxon>
        <taxon>Mytilida</taxon>
        <taxon>Mytiloidea</taxon>
        <taxon>Mytilidae</taxon>
        <taxon>Mytilinae</taxon>
        <taxon>Mytilus</taxon>
    </lineage>
</organism>
<dbReference type="OrthoDB" id="8956628at2759"/>
<comment type="subcellular location">
    <subcellularLocation>
        <location evidence="1">Recycling endosome</location>
    </subcellularLocation>
</comment>
<dbReference type="InterPro" id="IPR019018">
    <property type="entry name" value="Rab-bd_FIP-RBD"/>
</dbReference>
<reference evidence="9 10" key="1">
    <citation type="submission" date="2020-06" db="EMBL/GenBank/DDBJ databases">
        <authorList>
            <person name="Li R."/>
            <person name="Bekaert M."/>
        </authorList>
    </citation>
    <scope>NUCLEOTIDE SEQUENCE [LARGE SCALE GENOMIC DNA]</scope>
    <source>
        <strain evidence="10">wild</strain>
    </source>
</reference>
<dbReference type="Pfam" id="PF00168">
    <property type="entry name" value="C2"/>
    <property type="match status" value="1"/>
</dbReference>
<feature type="region of interest" description="Disordered" evidence="6">
    <location>
        <begin position="209"/>
        <end position="230"/>
    </location>
</feature>
<feature type="compositionally biased region" description="Low complexity" evidence="6">
    <location>
        <begin position="213"/>
        <end position="224"/>
    </location>
</feature>
<dbReference type="InterPro" id="IPR035892">
    <property type="entry name" value="C2_domain_sf"/>
</dbReference>
<evidence type="ECO:0000313" key="9">
    <source>
        <dbReference type="EMBL" id="CAC5368715.1"/>
    </source>
</evidence>